<evidence type="ECO:0000259" key="1">
    <source>
        <dbReference type="PROSITE" id="PS51186"/>
    </source>
</evidence>
<dbReference type="AlphaFoldDB" id="A0A0V8LX10"/>
<dbReference type="GO" id="GO:0008080">
    <property type="term" value="F:N-acetyltransferase activity"/>
    <property type="evidence" value="ECO:0007669"/>
    <property type="project" value="TreeGrafter"/>
</dbReference>
<accession>A0A0V8LX10</accession>
<gene>
    <name evidence="2" type="ORF">DA01_08295</name>
</gene>
<dbReference type="CDD" id="cd04301">
    <property type="entry name" value="NAT_SF"/>
    <property type="match status" value="1"/>
</dbReference>
<dbReference type="PANTHER" id="PTHR13355">
    <property type="entry name" value="GLUCOSAMINE 6-PHOSPHATE N-ACETYLTRANSFERASE"/>
    <property type="match status" value="1"/>
</dbReference>
<protein>
    <submittedName>
        <fullName evidence="2">Acetyltransferase</fullName>
    </submittedName>
</protein>
<keyword evidence="2" id="KW-0808">Transferase</keyword>
<proteinExistence type="predicted"/>
<comment type="caution">
    <text evidence="2">The sequence shown here is derived from an EMBL/GenBank/DDBJ whole genome shotgun (WGS) entry which is preliminary data.</text>
</comment>
<dbReference type="PROSITE" id="PS51186">
    <property type="entry name" value="GNAT"/>
    <property type="match status" value="1"/>
</dbReference>
<name>A0A0V8LX10_9CHLR</name>
<dbReference type="PATRIC" id="fig|61435.5.peg.1630"/>
<dbReference type="EMBL" id="JGYD01000029">
    <property type="protein sequence ID" value="KSV16075.1"/>
    <property type="molecule type" value="Genomic_DNA"/>
</dbReference>
<dbReference type="SUPFAM" id="SSF55729">
    <property type="entry name" value="Acyl-CoA N-acyltransferases (Nat)"/>
    <property type="match status" value="1"/>
</dbReference>
<dbReference type="InterPro" id="IPR016181">
    <property type="entry name" value="Acyl_CoA_acyltransferase"/>
</dbReference>
<dbReference type="Gene3D" id="3.40.630.30">
    <property type="match status" value="1"/>
</dbReference>
<evidence type="ECO:0000313" key="2">
    <source>
        <dbReference type="EMBL" id="KSV16075.1"/>
    </source>
</evidence>
<reference evidence="2 3" key="1">
    <citation type="journal article" date="2015" name="Sci. Rep.">
        <title>A comparative genomics and reductive dehalogenase gene transcription study of two chloroethene-respiring bacteria, Dehalococcoides mccartyi strains MB and 11a.</title>
        <authorList>
            <person name="Low A."/>
            <person name="Shen Z."/>
            <person name="Cheng D."/>
            <person name="Rogers M.J."/>
            <person name="Lee P.K."/>
            <person name="He J."/>
        </authorList>
    </citation>
    <scope>NUCLEOTIDE SEQUENCE [LARGE SCALE GENOMIC DNA]</scope>
    <source>
        <strain evidence="2 3">MB</strain>
    </source>
</reference>
<organism evidence="2 3">
    <name type="scientific">Dehalococcoides mccartyi</name>
    <dbReference type="NCBI Taxonomy" id="61435"/>
    <lineage>
        <taxon>Bacteria</taxon>
        <taxon>Bacillati</taxon>
        <taxon>Chloroflexota</taxon>
        <taxon>Dehalococcoidia</taxon>
        <taxon>Dehalococcoidales</taxon>
        <taxon>Dehalococcoidaceae</taxon>
        <taxon>Dehalococcoides</taxon>
    </lineage>
</organism>
<sequence length="144" mass="16623">MIMYHVCLVADENILKMVFDLRYRVFVTEQGIDPDTEYDQHDKSARHLVIHNGERALACCRIRLLDKNLAKIERVAVDRDHRKFGLGRKIMKYAAELLKTEQADRVVVHAQTSAAGFYASLGYTPLGETFIEDGIEHIQMYLRL</sequence>
<dbReference type="RefSeq" id="WP_193744914.1">
    <property type="nucleotide sequence ID" value="NZ_JGYD01000029.1"/>
</dbReference>
<dbReference type="PANTHER" id="PTHR13355:SF22">
    <property type="entry name" value="SLL0786 PROTEIN"/>
    <property type="match status" value="1"/>
</dbReference>
<dbReference type="InterPro" id="IPR039143">
    <property type="entry name" value="GNPNAT1-like"/>
</dbReference>
<evidence type="ECO:0000313" key="3">
    <source>
        <dbReference type="Proteomes" id="UP000053577"/>
    </source>
</evidence>
<dbReference type="Pfam" id="PF13673">
    <property type="entry name" value="Acetyltransf_10"/>
    <property type="match status" value="1"/>
</dbReference>
<feature type="domain" description="N-acetyltransferase" evidence="1">
    <location>
        <begin position="4"/>
        <end position="144"/>
    </location>
</feature>
<dbReference type="Proteomes" id="UP000053577">
    <property type="component" value="Unassembled WGS sequence"/>
</dbReference>
<dbReference type="InterPro" id="IPR000182">
    <property type="entry name" value="GNAT_dom"/>
</dbReference>